<evidence type="ECO:0000313" key="3">
    <source>
        <dbReference type="EMBL" id="KAK0473972.1"/>
    </source>
</evidence>
<accession>A0AA39NY08</accession>
<dbReference type="PRINTS" id="PR00837">
    <property type="entry name" value="V5TPXLIKE"/>
</dbReference>
<dbReference type="Pfam" id="PF00188">
    <property type="entry name" value="CAP"/>
    <property type="match status" value="1"/>
</dbReference>
<gene>
    <name evidence="3" type="ORF">IW261DRAFT_1502564</name>
</gene>
<dbReference type="InterPro" id="IPR001283">
    <property type="entry name" value="CRISP-related"/>
</dbReference>
<evidence type="ECO:0000256" key="1">
    <source>
        <dbReference type="SAM" id="SignalP"/>
    </source>
</evidence>
<dbReference type="Proteomes" id="UP001175227">
    <property type="component" value="Unassembled WGS sequence"/>
</dbReference>
<proteinExistence type="predicted"/>
<dbReference type="Gene3D" id="3.40.33.10">
    <property type="entry name" value="CAP"/>
    <property type="match status" value="1"/>
</dbReference>
<dbReference type="SMART" id="SM00198">
    <property type="entry name" value="SCP"/>
    <property type="match status" value="1"/>
</dbReference>
<dbReference type="GO" id="GO:0005576">
    <property type="term" value="C:extracellular region"/>
    <property type="evidence" value="ECO:0007669"/>
    <property type="project" value="InterPro"/>
</dbReference>
<dbReference type="PANTHER" id="PTHR10334">
    <property type="entry name" value="CYSTEINE-RICH SECRETORY PROTEIN-RELATED"/>
    <property type="match status" value="1"/>
</dbReference>
<dbReference type="AlphaFoldDB" id="A0AA39NY08"/>
<dbReference type="PROSITE" id="PS01009">
    <property type="entry name" value="CRISP_1"/>
    <property type="match status" value="1"/>
</dbReference>
<dbReference type="InterPro" id="IPR014044">
    <property type="entry name" value="CAP_dom"/>
</dbReference>
<keyword evidence="1" id="KW-0732">Signal</keyword>
<organism evidence="3 4">
    <name type="scientific">Armillaria novae-zelandiae</name>
    <dbReference type="NCBI Taxonomy" id="153914"/>
    <lineage>
        <taxon>Eukaryota</taxon>
        <taxon>Fungi</taxon>
        <taxon>Dikarya</taxon>
        <taxon>Basidiomycota</taxon>
        <taxon>Agaricomycotina</taxon>
        <taxon>Agaricomycetes</taxon>
        <taxon>Agaricomycetidae</taxon>
        <taxon>Agaricales</taxon>
        <taxon>Marasmiineae</taxon>
        <taxon>Physalacriaceae</taxon>
        <taxon>Armillaria</taxon>
    </lineage>
</organism>
<comment type="caution">
    <text evidence="3">The sequence shown here is derived from an EMBL/GenBank/DDBJ whole genome shotgun (WGS) entry which is preliminary data.</text>
</comment>
<dbReference type="EMBL" id="JAUEPR010000030">
    <property type="protein sequence ID" value="KAK0473972.1"/>
    <property type="molecule type" value="Genomic_DNA"/>
</dbReference>
<reference evidence="3" key="1">
    <citation type="submission" date="2023-06" db="EMBL/GenBank/DDBJ databases">
        <authorList>
            <consortium name="Lawrence Berkeley National Laboratory"/>
            <person name="Ahrendt S."/>
            <person name="Sahu N."/>
            <person name="Indic B."/>
            <person name="Wong-Bajracharya J."/>
            <person name="Merenyi Z."/>
            <person name="Ke H.-M."/>
            <person name="Monk M."/>
            <person name="Kocsube S."/>
            <person name="Drula E."/>
            <person name="Lipzen A."/>
            <person name="Balint B."/>
            <person name="Henrissat B."/>
            <person name="Andreopoulos B."/>
            <person name="Martin F.M."/>
            <person name="Harder C.B."/>
            <person name="Rigling D."/>
            <person name="Ford K.L."/>
            <person name="Foster G.D."/>
            <person name="Pangilinan J."/>
            <person name="Papanicolaou A."/>
            <person name="Barry K."/>
            <person name="LaButti K."/>
            <person name="Viragh M."/>
            <person name="Koriabine M."/>
            <person name="Yan M."/>
            <person name="Riley R."/>
            <person name="Champramary S."/>
            <person name="Plett K.L."/>
            <person name="Tsai I.J."/>
            <person name="Slot J."/>
            <person name="Sipos G."/>
            <person name="Plett J."/>
            <person name="Nagy L.G."/>
            <person name="Grigoriev I.V."/>
        </authorList>
    </citation>
    <scope>NUCLEOTIDE SEQUENCE</scope>
    <source>
        <strain evidence="3">ICMP 16352</strain>
    </source>
</reference>
<protein>
    <submittedName>
        <fullName evidence="3">PR-1 protein</fullName>
    </submittedName>
</protein>
<evidence type="ECO:0000259" key="2">
    <source>
        <dbReference type="SMART" id="SM00198"/>
    </source>
</evidence>
<name>A0AA39NY08_9AGAR</name>
<dbReference type="InterPro" id="IPR035940">
    <property type="entry name" value="CAP_sf"/>
</dbReference>
<keyword evidence="4" id="KW-1185">Reference proteome</keyword>
<dbReference type="InterPro" id="IPR018244">
    <property type="entry name" value="Allrgn_V5/Tpx1_CS"/>
</dbReference>
<feature type="domain" description="SCP" evidence="2">
    <location>
        <begin position="70"/>
        <end position="204"/>
    </location>
</feature>
<dbReference type="PROSITE" id="PS01010">
    <property type="entry name" value="CRISP_2"/>
    <property type="match status" value="1"/>
</dbReference>
<evidence type="ECO:0000313" key="4">
    <source>
        <dbReference type="Proteomes" id="UP001175227"/>
    </source>
</evidence>
<dbReference type="SUPFAM" id="SSF55797">
    <property type="entry name" value="PR-1-like"/>
    <property type="match status" value="1"/>
</dbReference>
<sequence>MQFRVSLIAAVTLAVFASASTLPRDWEVLDVDTESYLPESGQITFAPLFFDGEFEFDMDEDAVNGAILEDWKTSVVRQHNAYRAQYGAAPLTWSDALYPGTLQWASQCKFQHSNGQGKYGENLAAGTGASYGFSDGLKSWMDEASKYDYNHPGFSSATGHFTQVVWKSSKQVACAIANCKGGTIFQQPSKYIVCRYSPPGNFVGRFAENVGRHK</sequence>
<feature type="signal peptide" evidence="1">
    <location>
        <begin position="1"/>
        <end position="19"/>
    </location>
</feature>
<feature type="chain" id="PRO_5041291570" evidence="1">
    <location>
        <begin position="20"/>
        <end position="214"/>
    </location>
</feature>